<feature type="domain" description="Methyltransferase" evidence="1">
    <location>
        <begin position="195"/>
        <end position="308"/>
    </location>
</feature>
<keyword evidence="4" id="KW-1185">Reference proteome</keyword>
<reference evidence="3 4" key="1">
    <citation type="submission" date="2024-09" db="EMBL/GenBank/DDBJ databases">
        <authorList>
            <person name="Salinas-Garcia M.A."/>
            <person name="Prieme A."/>
        </authorList>
    </citation>
    <scope>NUCLEOTIDE SEQUENCE [LARGE SCALE GENOMIC DNA]</scope>
    <source>
        <strain evidence="3 4">DSM 21081</strain>
    </source>
</reference>
<dbReference type="InterPro" id="IPR029063">
    <property type="entry name" value="SAM-dependent_MTases_sf"/>
</dbReference>
<dbReference type="InterPro" id="IPR053173">
    <property type="entry name" value="SAM-binding_MTase"/>
</dbReference>
<dbReference type="GO" id="GO:0032259">
    <property type="term" value="P:methylation"/>
    <property type="evidence" value="ECO:0007669"/>
    <property type="project" value="UniProtKB-KW"/>
</dbReference>
<accession>A0ABV4UT05</accession>
<evidence type="ECO:0000259" key="1">
    <source>
        <dbReference type="Pfam" id="PF13847"/>
    </source>
</evidence>
<sequence>MTTEATTTDLATTDLDAATTTTTGDGFDADAAAAFAGHFLDILNKSAIALLTSVGHQTGLFESLAELPAATSRQIADAGGLDERYVREWLGGMVVAGVVRYDPTERTYLLPREHAAVLTRAAGPNNMALLMQHVSMMGEVEQKVIERFRNGGGLSYADYPLFHRNMAETSAAVNDAALLDVILPLVPGLPGRLAAGIDVCDVGCGAGHAVNLMARAYPASRFTGYDFSEAAIAEARAEAARMGLANARFEVVDVARLDARGAYDAVMAFDAIHDQAHPAAVLRNIHDALRPDGVFLMVDIKASSNVEENIGLAWGSYLYAISTFHCMSVSLGLDGDGLGTAWGVELAGRMLAEAGFGGVDVRDVESDPFNAYFVARRS</sequence>
<dbReference type="SUPFAM" id="SSF53335">
    <property type="entry name" value="S-adenosyl-L-methionine-dependent methyltransferases"/>
    <property type="match status" value="1"/>
</dbReference>
<dbReference type="PANTHER" id="PTHR45128:SF1">
    <property type="entry name" value="S-ADENOSYLMETHIONINE-DEPENDENT METHYLTRANSFERASE RV2258C"/>
    <property type="match status" value="1"/>
</dbReference>
<dbReference type="Gene3D" id="3.40.50.150">
    <property type="entry name" value="Vaccinia Virus protein VP39"/>
    <property type="match status" value="1"/>
</dbReference>
<dbReference type="Proteomes" id="UP001575652">
    <property type="component" value="Unassembled WGS sequence"/>
</dbReference>
<proteinExistence type="predicted"/>
<evidence type="ECO:0000313" key="3">
    <source>
        <dbReference type="EMBL" id="MFB0836083.1"/>
    </source>
</evidence>
<dbReference type="GO" id="GO:0008168">
    <property type="term" value="F:methyltransferase activity"/>
    <property type="evidence" value="ECO:0007669"/>
    <property type="project" value="UniProtKB-KW"/>
</dbReference>
<protein>
    <submittedName>
        <fullName evidence="3">Class I SAM-dependent methyltransferase</fullName>
    </submittedName>
</protein>
<comment type="caution">
    <text evidence="3">The sequence shown here is derived from an EMBL/GenBank/DDBJ whole genome shotgun (WGS) entry which is preliminary data.</text>
</comment>
<dbReference type="CDD" id="cd02440">
    <property type="entry name" value="AdoMet_MTases"/>
    <property type="match status" value="1"/>
</dbReference>
<dbReference type="Pfam" id="PF21320">
    <property type="entry name" value="WHD_Rv2258c"/>
    <property type="match status" value="1"/>
</dbReference>
<dbReference type="RefSeq" id="WP_373973259.1">
    <property type="nucleotide sequence ID" value="NZ_JBHDLJ010000017.1"/>
</dbReference>
<name>A0ABV4UT05_9MICC</name>
<dbReference type="InterPro" id="IPR048711">
    <property type="entry name" value="WHD_Rv2258c"/>
</dbReference>
<organism evidence="3 4">
    <name type="scientific">Arthrobacter halodurans</name>
    <dbReference type="NCBI Taxonomy" id="516699"/>
    <lineage>
        <taxon>Bacteria</taxon>
        <taxon>Bacillati</taxon>
        <taxon>Actinomycetota</taxon>
        <taxon>Actinomycetes</taxon>
        <taxon>Micrococcales</taxon>
        <taxon>Micrococcaceae</taxon>
        <taxon>Arthrobacter</taxon>
    </lineage>
</organism>
<dbReference type="EMBL" id="JBHDLJ010000017">
    <property type="protein sequence ID" value="MFB0836083.1"/>
    <property type="molecule type" value="Genomic_DNA"/>
</dbReference>
<dbReference type="Pfam" id="PF13847">
    <property type="entry name" value="Methyltransf_31"/>
    <property type="match status" value="1"/>
</dbReference>
<evidence type="ECO:0000259" key="2">
    <source>
        <dbReference type="Pfam" id="PF21320"/>
    </source>
</evidence>
<gene>
    <name evidence="3" type="ORF">ACETWP_15955</name>
</gene>
<keyword evidence="3" id="KW-0489">Methyltransferase</keyword>
<feature type="domain" description="S-adenosylmethionine-dependent methyltransferase Rv2258c-like winged HTH" evidence="2">
    <location>
        <begin position="46"/>
        <end position="120"/>
    </location>
</feature>
<evidence type="ECO:0000313" key="4">
    <source>
        <dbReference type="Proteomes" id="UP001575652"/>
    </source>
</evidence>
<dbReference type="InterPro" id="IPR025714">
    <property type="entry name" value="Methyltranfer_dom"/>
</dbReference>
<dbReference type="PANTHER" id="PTHR45128">
    <property type="entry name" value="METHYLTRANSFERASE TYPE 11"/>
    <property type="match status" value="1"/>
</dbReference>
<keyword evidence="3" id="KW-0808">Transferase</keyword>